<sequence>MSEAFNFNFQFNSSVLCIYPKGKKHGSPKDSVITRTGTRSDLFFDGIIFDQVQFHTDYTLLLAAIFEERDIEDLSLDNSGRAGEYARKMHSGLLEVTESSVNMG</sequence>
<dbReference type="Proteomes" id="UP000708208">
    <property type="component" value="Unassembled WGS sequence"/>
</dbReference>
<dbReference type="AlphaFoldDB" id="A0A8J2JZP6"/>
<reference evidence="1" key="1">
    <citation type="submission" date="2021-06" db="EMBL/GenBank/DDBJ databases">
        <authorList>
            <person name="Hodson N. C."/>
            <person name="Mongue J. A."/>
            <person name="Jaron S. K."/>
        </authorList>
    </citation>
    <scope>NUCLEOTIDE SEQUENCE</scope>
</reference>
<evidence type="ECO:0000313" key="2">
    <source>
        <dbReference type="Proteomes" id="UP000708208"/>
    </source>
</evidence>
<dbReference type="EMBL" id="CAJVCH010143020">
    <property type="protein sequence ID" value="CAG7727059.1"/>
    <property type="molecule type" value="Genomic_DNA"/>
</dbReference>
<keyword evidence="2" id="KW-1185">Reference proteome</keyword>
<comment type="caution">
    <text evidence="1">The sequence shown here is derived from an EMBL/GenBank/DDBJ whole genome shotgun (WGS) entry which is preliminary data.</text>
</comment>
<proteinExistence type="predicted"/>
<accession>A0A8J2JZP6</accession>
<name>A0A8J2JZP6_9HEXA</name>
<gene>
    <name evidence="1" type="ORF">AFUS01_LOCUS15923</name>
</gene>
<protein>
    <submittedName>
        <fullName evidence="1">Uncharacterized protein</fullName>
    </submittedName>
</protein>
<evidence type="ECO:0000313" key="1">
    <source>
        <dbReference type="EMBL" id="CAG7727059.1"/>
    </source>
</evidence>
<organism evidence="1 2">
    <name type="scientific">Allacma fusca</name>
    <dbReference type="NCBI Taxonomy" id="39272"/>
    <lineage>
        <taxon>Eukaryota</taxon>
        <taxon>Metazoa</taxon>
        <taxon>Ecdysozoa</taxon>
        <taxon>Arthropoda</taxon>
        <taxon>Hexapoda</taxon>
        <taxon>Collembola</taxon>
        <taxon>Symphypleona</taxon>
        <taxon>Sminthuridae</taxon>
        <taxon>Allacma</taxon>
    </lineage>
</organism>